<proteinExistence type="predicted"/>
<dbReference type="Proteomes" id="UP000831701">
    <property type="component" value="Chromosome 19"/>
</dbReference>
<dbReference type="EMBL" id="CM041549">
    <property type="protein sequence ID" value="KAI3357231.1"/>
    <property type="molecule type" value="Genomic_DNA"/>
</dbReference>
<protein>
    <submittedName>
        <fullName evidence="1">Uncharacterized protein</fullName>
    </submittedName>
</protein>
<keyword evidence="2" id="KW-1185">Reference proteome</keyword>
<organism evidence="1 2">
    <name type="scientific">Scortum barcoo</name>
    <name type="common">barcoo grunter</name>
    <dbReference type="NCBI Taxonomy" id="214431"/>
    <lineage>
        <taxon>Eukaryota</taxon>
        <taxon>Metazoa</taxon>
        <taxon>Chordata</taxon>
        <taxon>Craniata</taxon>
        <taxon>Vertebrata</taxon>
        <taxon>Euteleostomi</taxon>
        <taxon>Actinopterygii</taxon>
        <taxon>Neopterygii</taxon>
        <taxon>Teleostei</taxon>
        <taxon>Neoteleostei</taxon>
        <taxon>Acanthomorphata</taxon>
        <taxon>Eupercaria</taxon>
        <taxon>Centrarchiformes</taxon>
        <taxon>Terapontoidei</taxon>
        <taxon>Terapontidae</taxon>
        <taxon>Scortum</taxon>
    </lineage>
</organism>
<comment type="caution">
    <text evidence="1">The sequence shown here is derived from an EMBL/GenBank/DDBJ whole genome shotgun (WGS) entry which is preliminary data.</text>
</comment>
<sequence>MKPVTLRTTQLSVAPPGNLTASGRMYFRASVQHNGPDHPKDFVLQSFNSECGVFCTMLTIPYVTWEDQMRCERERIMSLFHTCRGWCSTTWPLEGLPIEPEVSPSPATKAETETPLPNECCLMVIEEEVEKQESTEDKEEEVEKRESGEEADDEEEEEEDSSESTEEEEDEQEEKEESTEEMKVETKEEEMVITPASRPPTPFQTVPLTPPPSPIDETDQDDIDGWLAMNVIKVVKSAILHLLKNALSKYQVENCYGCQVDIPSQREHQCMKPMVTKSWSLLETLHNYLKTSTSSTRHSTVSRMKFKKGDLVRISKLSGVFDKKYEQQSFTDEVFTVTKSIPRTPPVYKLQDYDGEHIKGSFYKAELQKVKIDRDKMYAVEKILKRCTVQGKNQVFPRTFASPTKGST</sequence>
<accession>A0ACB8VP18</accession>
<evidence type="ECO:0000313" key="2">
    <source>
        <dbReference type="Proteomes" id="UP000831701"/>
    </source>
</evidence>
<evidence type="ECO:0000313" key="1">
    <source>
        <dbReference type="EMBL" id="KAI3357231.1"/>
    </source>
</evidence>
<gene>
    <name evidence="1" type="ORF">L3Q82_015688</name>
</gene>
<name>A0ACB8VP18_9TELE</name>
<reference evidence="1" key="1">
    <citation type="submission" date="2022-04" db="EMBL/GenBank/DDBJ databases">
        <title>Jade perch genome.</title>
        <authorList>
            <person name="Chao B."/>
        </authorList>
    </citation>
    <scope>NUCLEOTIDE SEQUENCE</scope>
    <source>
        <strain evidence="1">CB-2022</strain>
    </source>
</reference>